<protein>
    <submittedName>
        <fullName evidence="1">Uncharacterized protein</fullName>
    </submittedName>
</protein>
<proteinExistence type="predicted"/>
<keyword evidence="2" id="KW-1185">Reference proteome</keyword>
<organism evidence="1 2">
    <name type="scientific">Araneus ventricosus</name>
    <name type="common">Orbweaver spider</name>
    <name type="synonym">Epeira ventricosa</name>
    <dbReference type="NCBI Taxonomy" id="182803"/>
    <lineage>
        <taxon>Eukaryota</taxon>
        <taxon>Metazoa</taxon>
        <taxon>Ecdysozoa</taxon>
        <taxon>Arthropoda</taxon>
        <taxon>Chelicerata</taxon>
        <taxon>Arachnida</taxon>
        <taxon>Araneae</taxon>
        <taxon>Araneomorphae</taxon>
        <taxon>Entelegynae</taxon>
        <taxon>Araneoidea</taxon>
        <taxon>Araneidae</taxon>
        <taxon>Araneus</taxon>
    </lineage>
</organism>
<sequence>MNLIHIKYDVLGQTSARWCGMEARRERLQLICRPRHRTAVQNYEVNPTPRFTVPLGCTTSSWIRSSRISKRVVALGCGHNNDGVARRAHFRKRVVA</sequence>
<dbReference type="AlphaFoldDB" id="A0A4Y2UQC5"/>
<dbReference type="EMBL" id="BGPR01039144">
    <property type="protein sequence ID" value="GBO15078.1"/>
    <property type="molecule type" value="Genomic_DNA"/>
</dbReference>
<reference evidence="1 2" key="1">
    <citation type="journal article" date="2019" name="Sci. Rep.">
        <title>Orb-weaving spider Araneus ventricosus genome elucidates the spidroin gene catalogue.</title>
        <authorList>
            <person name="Kono N."/>
            <person name="Nakamura H."/>
            <person name="Ohtoshi R."/>
            <person name="Moran D.A.P."/>
            <person name="Shinohara A."/>
            <person name="Yoshida Y."/>
            <person name="Fujiwara M."/>
            <person name="Mori M."/>
            <person name="Tomita M."/>
            <person name="Arakawa K."/>
        </authorList>
    </citation>
    <scope>NUCLEOTIDE SEQUENCE [LARGE SCALE GENOMIC DNA]</scope>
</reference>
<gene>
    <name evidence="1" type="ORF">AVEN_1862_1</name>
</gene>
<comment type="caution">
    <text evidence="1">The sequence shown here is derived from an EMBL/GenBank/DDBJ whole genome shotgun (WGS) entry which is preliminary data.</text>
</comment>
<dbReference type="Proteomes" id="UP000499080">
    <property type="component" value="Unassembled WGS sequence"/>
</dbReference>
<accession>A0A4Y2UQC5</accession>
<name>A0A4Y2UQC5_ARAVE</name>
<evidence type="ECO:0000313" key="1">
    <source>
        <dbReference type="EMBL" id="GBO15078.1"/>
    </source>
</evidence>
<evidence type="ECO:0000313" key="2">
    <source>
        <dbReference type="Proteomes" id="UP000499080"/>
    </source>
</evidence>